<dbReference type="AlphaFoldDB" id="A0A378YBI2"/>
<accession>A0A378YBI2</accession>
<evidence type="ECO:0000313" key="1">
    <source>
        <dbReference type="EMBL" id="QDP82792.1"/>
    </source>
</evidence>
<dbReference type="RefSeq" id="WP_039818057.1">
    <property type="nucleotide sequence ID" value="NZ_CP041695.1"/>
</dbReference>
<dbReference type="Proteomes" id="UP000255467">
    <property type="component" value="Unassembled WGS sequence"/>
</dbReference>
<protein>
    <submittedName>
        <fullName evidence="2">Uncharacterized protein</fullName>
    </submittedName>
</protein>
<reference evidence="2 3" key="1">
    <citation type="submission" date="2018-06" db="EMBL/GenBank/DDBJ databases">
        <authorList>
            <consortium name="Pathogen Informatics"/>
            <person name="Doyle S."/>
        </authorList>
    </citation>
    <scope>NUCLEOTIDE SEQUENCE [LARGE SCALE GENOMIC DNA]</scope>
    <source>
        <strain evidence="2 3">NCTC1934</strain>
    </source>
</reference>
<dbReference type="EMBL" id="UGRY01000002">
    <property type="protein sequence ID" value="SUA74198.1"/>
    <property type="molecule type" value="Genomic_DNA"/>
</dbReference>
<reference evidence="1 4" key="2">
    <citation type="submission" date="2019-07" db="EMBL/GenBank/DDBJ databases">
        <title>Complete Genome Sequence and Methylome Analysis of Nocardia otitidis-caviarum NEB252.</title>
        <authorList>
            <person name="Fomenkov A."/>
            <person name="Anton B.P."/>
            <person name="Vincze T."/>
            <person name="Roberts R.J."/>
        </authorList>
    </citation>
    <scope>NUCLEOTIDE SEQUENCE [LARGE SCALE GENOMIC DNA]</scope>
    <source>
        <strain evidence="1 4">NEB252</strain>
    </source>
</reference>
<evidence type="ECO:0000313" key="3">
    <source>
        <dbReference type="Proteomes" id="UP000255467"/>
    </source>
</evidence>
<dbReference type="KEGG" id="nod:FOH10_32780"/>
<keyword evidence="3" id="KW-1185">Reference proteome</keyword>
<sequence>MTDLDFGAFVLPEITDLPAVAAGTPLHREAGKLQRVLPPGWRVEVVAGPQRADRVGQPVLRLVMSDR</sequence>
<dbReference type="OrthoDB" id="4562583at2"/>
<proteinExistence type="predicted"/>
<gene>
    <name evidence="1" type="ORF">FOH10_32780</name>
    <name evidence="2" type="ORF">NCTC1934_01465</name>
</gene>
<evidence type="ECO:0000313" key="4">
    <source>
        <dbReference type="Proteomes" id="UP000317039"/>
    </source>
</evidence>
<dbReference type="Proteomes" id="UP000317039">
    <property type="component" value="Chromosome"/>
</dbReference>
<evidence type="ECO:0000313" key="2">
    <source>
        <dbReference type="EMBL" id="SUA74198.1"/>
    </source>
</evidence>
<name>A0A378YBI2_9NOCA</name>
<dbReference type="EMBL" id="CP041695">
    <property type="protein sequence ID" value="QDP82792.1"/>
    <property type="molecule type" value="Genomic_DNA"/>
</dbReference>
<dbReference type="GeneID" id="80337132"/>
<organism evidence="2 3">
    <name type="scientific">Nocardia otitidiscaviarum</name>
    <dbReference type="NCBI Taxonomy" id="1823"/>
    <lineage>
        <taxon>Bacteria</taxon>
        <taxon>Bacillati</taxon>
        <taxon>Actinomycetota</taxon>
        <taxon>Actinomycetes</taxon>
        <taxon>Mycobacteriales</taxon>
        <taxon>Nocardiaceae</taxon>
        <taxon>Nocardia</taxon>
    </lineage>
</organism>
<dbReference type="STRING" id="1406858.GCA_000710895_02938"/>